<proteinExistence type="predicted"/>
<evidence type="ECO:0000313" key="2">
    <source>
        <dbReference type="EMBL" id="TEA20425.1"/>
    </source>
</evidence>
<accession>A0A4V3I3U5</accession>
<evidence type="ECO:0000256" key="1">
    <source>
        <dbReference type="SAM" id="MobiDB-lite"/>
    </source>
</evidence>
<dbReference type="Proteomes" id="UP000295604">
    <property type="component" value="Unassembled WGS sequence"/>
</dbReference>
<evidence type="ECO:0000313" key="3">
    <source>
        <dbReference type="Proteomes" id="UP000295604"/>
    </source>
</evidence>
<feature type="region of interest" description="Disordered" evidence="1">
    <location>
        <begin position="50"/>
        <end position="87"/>
    </location>
</feature>
<name>A0A4V3I3U5_9PEZI</name>
<feature type="compositionally biased region" description="Basic residues" evidence="1">
    <location>
        <begin position="67"/>
        <end position="79"/>
    </location>
</feature>
<reference evidence="2 3" key="1">
    <citation type="submission" date="2018-11" db="EMBL/GenBank/DDBJ databases">
        <title>Genome sequence and assembly of Colletotrichum sidae.</title>
        <authorList>
            <person name="Gan P."/>
            <person name="Shirasu K."/>
        </authorList>
    </citation>
    <scope>NUCLEOTIDE SEQUENCE [LARGE SCALE GENOMIC DNA]</scope>
    <source>
        <strain evidence="2 3">CBS 518.97</strain>
    </source>
</reference>
<keyword evidence="3" id="KW-1185">Reference proteome</keyword>
<comment type="caution">
    <text evidence="2">The sequence shown here is derived from an EMBL/GenBank/DDBJ whole genome shotgun (WGS) entry which is preliminary data.</text>
</comment>
<dbReference type="AlphaFoldDB" id="A0A4V3I3U5"/>
<organism evidence="2 3">
    <name type="scientific">Colletotrichum sidae</name>
    <dbReference type="NCBI Taxonomy" id="1347389"/>
    <lineage>
        <taxon>Eukaryota</taxon>
        <taxon>Fungi</taxon>
        <taxon>Dikarya</taxon>
        <taxon>Ascomycota</taxon>
        <taxon>Pezizomycotina</taxon>
        <taxon>Sordariomycetes</taxon>
        <taxon>Hypocreomycetidae</taxon>
        <taxon>Glomerellales</taxon>
        <taxon>Glomerellaceae</taxon>
        <taxon>Colletotrichum</taxon>
        <taxon>Colletotrichum orbiculare species complex</taxon>
    </lineage>
</organism>
<protein>
    <submittedName>
        <fullName evidence="2">Uncharacterized protein</fullName>
    </submittedName>
</protein>
<dbReference type="EMBL" id="QAPF01000033">
    <property type="protein sequence ID" value="TEA20425.1"/>
    <property type="molecule type" value="Genomic_DNA"/>
</dbReference>
<gene>
    <name evidence="2" type="ORF">C8034_v008961</name>
</gene>
<sequence>MGTISSNPKAKELTTHASGSEMMICRSWVNQNPHSYFLLARQRQNQHFHQHSSGSALCNIRPASGSRQKRKESSRRRQQLSKSEGYGRGIRPTAAAMFWGGFGVVEALPGLSTQPFTAKAILQALTCRVLSWWDIPKSRGKTAHETVEPGSGEAGSQSFAQFRTVIILLLTAAAWS</sequence>